<protein>
    <submittedName>
        <fullName evidence="1">Uncharacterized protein</fullName>
    </submittedName>
</protein>
<accession>A0A8X6JJM0</accession>
<proteinExistence type="predicted"/>
<name>A0A8X6JJM0_9ARAC</name>
<dbReference type="EMBL" id="BMAV01024863">
    <property type="protein sequence ID" value="GFS36739.1"/>
    <property type="molecule type" value="Genomic_DNA"/>
</dbReference>
<dbReference type="Proteomes" id="UP000886998">
    <property type="component" value="Unassembled WGS sequence"/>
</dbReference>
<dbReference type="AlphaFoldDB" id="A0A8X6JJM0"/>
<gene>
    <name evidence="1" type="ORF">TNIN_286481</name>
</gene>
<evidence type="ECO:0000313" key="1">
    <source>
        <dbReference type="EMBL" id="GFS36739.1"/>
    </source>
</evidence>
<organism evidence="1 2">
    <name type="scientific">Trichonephila inaurata madagascariensis</name>
    <dbReference type="NCBI Taxonomy" id="2747483"/>
    <lineage>
        <taxon>Eukaryota</taxon>
        <taxon>Metazoa</taxon>
        <taxon>Ecdysozoa</taxon>
        <taxon>Arthropoda</taxon>
        <taxon>Chelicerata</taxon>
        <taxon>Arachnida</taxon>
        <taxon>Araneae</taxon>
        <taxon>Araneomorphae</taxon>
        <taxon>Entelegynae</taxon>
        <taxon>Araneoidea</taxon>
        <taxon>Nephilidae</taxon>
        <taxon>Trichonephila</taxon>
        <taxon>Trichonephila inaurata</taxon>
    </lineage>
</organism>
<comment type="caution">
    <text evidence="1">The sequence shown here is derived from an EMBL/GenBank/DDBJ whole genome shotgun (WGS) entry which is preliminary data.</text>
</comment>
<evidence type="ECO:0000313" key="2">
    <source>
        <dbReference type="Proteomes" id="UP000886998"/>
    </source>
</evidence>
<reference evidence="1" key="1">
    <citation type="submission" date="2020-08" db="EMBL/GenBank/DDBJ databases">
        <title>Multicomponent nature underlies the extraordinary mechanical properties of spider dragline silk.</title>
        <authorList>
            <person name="Kono N."/>
            <person name="Nakamura H."/>
            <person name="Mori M."/>
            <person name="Yoshida Y."/>
            <person name="Ohtoshi R."/>
            <person name="Malay A.D."/>
            <person name="Moran D.A.P."/>
            <person name="Tomita M."/>
            <person name="Numata K."/>
            <person name="Arakawa K."/>
        </authorList>
    </citation>
    <scope>NUCLEOTIDE SEQUENCE</scope>
</reference>
<sequence>MNKMKEMRKKENQGCIMDHAVAYFEPVRFAERQAYVALSSVRSLDGLRVGEQLDCTKLTGKTSCSEKTIKKMERMQQLRTQAS</sequence>
<keyword evidence="2" id="KW-1185">Reference proteome</keyword>
<dbReference type="OrthoDB" id="6914457at2759"/>